<reference evidence="1 2" key="1">
    <citation type="submission" date="2021-03" db="EMBL/GenBank/DDBJ databases">
        <title>Genomic Encyclopedia of Type Strains, Phase IV (KMG-IV): sequencing the most valuable type-strain genomes for metagenomic binning, comparative biology and taxonomic classification.</title>
        <authorList>
            <person name="Goeker M."/>
        </authorList>
    </citation>
    <scope>NUCLEOTIDE SEQUENCE [LARGE SCALE GENOMIC DNA]</scope>
    <source>
        <strain evidence="1 2">DSM 26427</strain>
    </source>
</reference>
<dbReference type="RefSeq" id="WP_209847774.1">
    <property type="nucleotide sequence ID" value="NZ_JAGGJV010000001.1"/>
</dbReference>
<keyword evidence="2" id="KW-1185">Reference proteome</keyword>
<comment type="caution">
    <text evidence="1">The sequence shown here is derived from an EMBL/GenBank/DDBJ whole genome shotgun (WGS) entry which is preliminary data.</text>
</comment>
<dbReference type="EMBL" id="JAGGJV010000001">
    <property type="protein sequence ID" value="MBP1857203.1"/>
    <property type="molecule type" value="Genomic_DNA"/>
</dbReference>
<gene>
    <name evidence="1" type="ORF">J2Z75_000683</name>
</gene>
<evidence type="ECO:0000313" key="2">
    <source>
        <dbReference type="Proteomes" id="UP000823786"/>
    </source>
</evidence>
<proteinExistence type="predicted"/>
<evidence type="ECO:0000313" key="1">
    <source>
        <dbReference type="EMBL" id="MBP1857203.1"/>
    </source>
</evidence>
<dbReference type="Proteomes" id="UP000823786">
    <property type="component" value="Unassembled WGS sequence"/>
</dbReference>
<organism evidence="1 2">
    <name type="scientific">Rhizobium herbae</name>
    <dbReference type="NCBI Taxonomy" id="508661"/>
    <lineage>
        <taxon>Bacteria</taxon>
        <taxon>Pseudomonadati</taxon>
        <taxon>Pseudomonadota</taxon>
        <taxon>Alphaproteobacteria</taxon>
        <taxon>Hyphomicrobiales</taxon>
        <taxon>Rhizobiaceae</taxon>
        <taxon>Rhizobium/Agrobacterium group</taxon>
        <taxon>Rhizobium</taxon>
    </lineage>
</organism>
<accession>A0ABS4EGY0</accession>
<name>A0ABS4EGY0_9HYPH</name>
<sequence>MMFFKRKPALIKVIGVAAPKLVRTAADIVVKTIRKPDSDGQLRRMLRTVEDNRLL</sequence>
<protein>
    <submittedName>
        <fullName evidence="1">Uncharacterized protein</fullName>
    </submittedName>
</protein>